<feature type="compositionally biased region" description="Acidic residues" evidence="2">
    <location>
        <begin position="455"/>
        <end position="472"/>
    </location>
</feature>
<feature type="region of interest" description="Disordered" evidence="2">
    <location>
        <begin position="451"/>
        <end position="484"/>
    </location>
</feature>
<evidence type="ECO:0000256" key="2">
    <source>
        <dbReference type="SAM" id="MobiDB-lite"/>
    </source>
</evidence>
<dbReference type="FunFam" id="1.10.8.270:FF:000016">
    <property type="entry name" value="TBC1 domain family member 2A"/>
    <property type="match status" value="1"/>
</dbReference>
<feature type="region of interest" description="Disordered" evidence="2">
    <location>
        <begin position="676"/>
        <end position="709"/>
    </location>
</feature>
<evidence type="ECO:0000313" key="5">
    <source>
        <dbReference type="Proteomes" id="UP000663879"/>
    </source>
</evidence>
<keyword evidence="5" id="KW-1185">Reference proteome</keyword>
<dbReference type="Pfam" id="PF00566">
    <property type="entry name" value="RabGAP-TBC"/>
    <property type="match status" value="1"/>
</dbReference>
<dbReference type="EMBL" id="CAJNOC010000742">
    <property type="protein sequence ID" value="CAF0798358.1"/>
    <property type="molecule type" value="Genomic_DNA"/>
</dbReference>
<dbReference type="PANTHER" id="PTHR47219:SF25">
    <property type="entry name" value="RAB-GAP TBC DOMAIN-CONTAINING PROTEIN"/>
    <property type="match status" value="1"/>
</dbReference>
<keyword evidence="1" id="KW-0175">Coiled coil</keyword>
<dbReference type="Gene3D" id="1.10.472.80">
    <property type="entry name" value="Ypt/Rab-GAP domain of gyp1p, domain 3"/>
    <property type="match status" value="1"/>
</dbReference>
<dbReference type="InterPro" id="IPR000195">
    <property type="entry name" value="Rab-GAP-TBC_dom"/>
</dbReference>
<dbReference type="Proteomes" id="UP000663879">
    <property type="component" value="Unassembled WGS sequence"/>
</dbReference>
<feature type="coiled-coil region" evidence="1">
    <location>
        <begin position="415"/>
        <end position="445"/>
    </location>
</feature>
<accession>A0A813SKH4</accession>
<dbReference type="Gene3D" id="1.10.8.270">
    <property type="entry name" value="putative rabgap domain of human tbc1 domain family member 14 like domains"/>
    <property type="match status" value="1"/>
</dbReference>
<dbReference type="SMART" id="SM00164">
    <property type="entry name" value="TBC"/>
    <property type="match status" value="1"/>
</dbReference>
<feature type="domain" description="Rab-GAP TBC" evidence="3">
    <location>
        <begin position="111"/>
        <end position="304"/>
    </location>
</feature>
<dbReference type="SUPFAM" id="SSF47923">
    <property type="entry name" value="Ypt/Rab-GAP domain of gyp1p"/>
    <property type="match status" value="2"/>
</dbReference>
<dbReference type="GO" id="GO:0031267">
    <property type="term" value="F:small GTPase binding"/>
    <property type="evidence" value="ECO:0007669"/>
    <property type="project" value="TreeGrafter"/>
</dbReference>
<dbReference type="InterPro" id="IPR035969">
    <property type="entry name" value="Rab-GAP_TBC_sf"/>
</dbReference>
<protein>
    <recommendedName>
        <fullName evidence="3">Rab-GAP TBC domain-containing protein</fullName>
    </recommendedName>
</protein>
<evidence type="ECO:0000313" key="4">
    <source>
        <dbReference type="EMBL" id="CAF0798358.1"/>
    </source>
</evidence>
<gene>
    <name evidence="4" type="ORF">OXX778_LOCUS6333</name>
</gene>
<organism evidence="4 5">
    <name type="scientific">Brachionus calyciflorus</name>
    <dbReference type="NCBI Taxonomy" id="104777"/>
    <lineage>
        <taxon>Eukaryota</taxon>
        <taxon>Metazoa</taxon>
        <taxon>Spiralia</taxon>
        <taxon>Gnathifera</taxon>
        <taxon>Rotifera</taxon>
        <taxon>Eurotatoria</taxon>
        <taxon>Monogononta</taxon>
        <taxon>Pseudotrocha</taxon>
        <taxon>Ploima</taxon>
        <taxon>Brachionidae</taxon>
        <taxon>Brachionus</taxon>
    </lineage>
</organism>
<dbReference type="PROSITE" id="PS50086">
    <property type="entry name" value="TBC_RABGAP"/>
    <property type="match status" value="1"/>
</dbReference>
<dbReference type="GO" id="GO:0005096">
    <property type="term" value="F:GTPase activator activity"/>
    <property type="evidence" value="ECO:0007669"/>
    <property type="project" value="TreeGrafter"/>
</dbReference>
<reference evidence="4" key="1">
    <citation type="submission" date="2021-02" db="EMBL/GenBank/DDBJ databases">
        <authorList>
            <person name="Nowell W R."/>
        </authorList>
    </citation>
    <scope>NUCLEOTIDE SEQUENCE</scope>
    <source>
        <strain evidence="4">Ploen Becks lab</strain>
    </source>
</reference>
<comment type="caution">
    <text evidence="4">The sequence shown here is derived from an EMBL/GenBank/DDBJ whole genome shotgun (WGS) entry which is preliminary data.</text>
</comment>
<dbReference type="Gene3D" id="1.10.10.750">
    <property type="entry name" value="Ypt/Rab-GAP domain of gyp1p, domain 1"/>
    <property type="match status" value="1"/>
</dbReference>
<dbReference type="InterPro" id="IPR050302">
    <property type="entry name" value="Rab_GAP_TBC_domain"/>
</dbReference>
<dbReference type="OrthoDB" id="294251at2759"/>
<dbReference type="FunFam" id="1.10.472.80:FF:000019">
    <property type="entry name" value="USP6 N-terminal like"/>
    <property type="match status" value="1"/>
</dbReference>
<evidence type="ECO:0000259" key="3">
    <source>
        <dbReference type="PROSITE" id="PS50086"/>
    </source>
</evidence>
<sequence length="803" mass="93073">MAKRLANGTEEDYKRIERDRQEINAAYDNGYSNDVNDPELNSAELQDRIDKYGFIHNSKLPPQLTETELKRNNIEKLREQKWRSMIKEWPKHYSSNKQKYSDKLVSRIFKGIPNSMRNAAWQKLLEIEVQIKAQAGVYEKMKTFARKYSLELRQIDLDINRTFRNNYAYKKRYCQRQKQLYNVLAAYSVYNTEIGYCQGMSTLTAALLMYISDEEQTFWALSQLMSSSKYSMHGLFKTGFPKLIRFSDKHEMIIKTFLPKLHKKFIKCNITPLIYTTKWFLQCFLDSLPFSLVLRVWDVYLLKGDIAILAMSYCILKMHKRTLLQKEFDMDKINEFLNHKLPENFLFSDDIVMEKLNDCIEKLLRYKFESPLIEPIPQNELPNVPFGDFKQLDYQEIINKLVENNTKKMSIEEDRDEQLKQIAKTRLETEQLKREENRKKRLEEKKLTGDKLDINTDDDDSDEDNLDSDDDLNPSKLSEYDDDKVDIESMISNMTRQSSPHRSINSFDIPLNNKLNSKNSASSNSFNNQASDYENLKERKSYLNPSLASPLKYSSNSLHKSSPKHKQLTINAKTSSSSALISHIISPNNSRLSQNSIPSSKSYINNTASIMSNPQLSPALLNKLNYESNPSNIATIKTNPDYYNNNNNNSNSARILSTGKINEYVRSPHGIYTRVNVPPNNYKPTQNNVSSVTTQSKRTSSLRSVQKGQMSQMEYFKSSSNVLSYTSPTKQNLQNHSLRIANIQQNNEIKSPTKNYSVIGQGPKRESLNNHVSRLDISPGKNIVSRKSNETNKSDMIEQYDYI</sequence>
<proteinExistence type="predicted"/>
<dbReference type="PANTHER" id="PTHR47219">
    <property type="entry name" value="RAB GTPASE-ACTIVATING PROTEIN 1-LIKE"/>
    <property type="match status" value="1"/>
</dbReference>
<dbReference type="AlphaFoldDB" id="A0A813SKH4"/>
<name>A0A813SKH4_9BILA</name>
<feature type="compositionally biased region" description="Polar residues" evidence="2">
    <location>
        <begin position="678"/>
        <end position="709"/>
    </location>
</feature>
<evidence type="ECO:0000256" key="1">
    <source>
        <dbReference type="SAM" id="Coils"/>
    </source>
</evidence>